<dbReference type="STRING" id="874156.GCA_001021555_01813"/>
<dbReference type="InterPro" id="IPR029063">
    <property type="entry name" value="SAM-dependent_MTases_sf"/>
</dbReference>
<evidence type="ECO:0000313" key="5">
    <source>
        <dbReference type="Proteomes" id="UP000053455"/>
    </source>
</evidence>
<keyword evidence="5" id="KW-1185">Reference proteome</keyword>
<dbReference type="PANTHER" id="PTHR43861:SF1">
    <property type="entry name" value="TRANS-ACONITATE 2-METHYLTRANSFERASE"/>
    <property type="match status" value="1"/>
</dbReference>
<keyword evidence="2" id="KW-0808">Transferase</keyword>
<dbReference type="AlphaFoldDB" id="A0A0H0XMM0"/>
<dbReference type="Pfam" id="PF13649">
    <property type="entry name" value="Methyltransf_25"/>
    <property type="match status" value="1"/>
</dbReference>
<dbReference type="EMBL" id="LBHU01000002">
    <property type="protein sequence ID" value="KLI63599.1"/>
    <property type="molecule type" value="Genomic_DNA"/>
</dbReference>
<feature type="domain" description="Methyltransferase" evidence="3">
    <location>
        <begin position="44"/>
        <end position="132"/>
    </location>
</feature>
<dbReference type="Proteomes" id="UP000053455">
    <property type="component" value="Unassembled WGS sequence"/>
</dbReference>
<evidence type="ECO:0000256" key="2">
    <source>
        <dbReference type="ARBA" id="ARBA00022679"/>
    </source>
</evidence>
<proteinExistence type="predicted"/>
<dbReference type="Gene3D" id="3.40.50.150">
    <property type="entry name" value="Vaccinia Virus protein VP39"/>
    <property type="match status" value="1"/>
</dbReference>
<dbReference type="PATRIC" id="fig|874156.12.peg.1550"/>
<sequence>MPMADPATLAYYENSAPSHTLSSGQAPSRDLDTFLDRVGPGANILELGCGMGRDAARMVERGFVVDATDGVAAMVRKANECFSLGARQMRFEELAAQAEYDAVWAHACLLHVARTDLPAILRAIHRALKPGGWHYASFTLGSGEGRCRSGRLHNFPDEDWVISAYETAGFGIAHHAIRPFGGAEGTIRDWIAITVRASD</sequence>
<keyword evidence="1" id="KW-0489">Methyltransferase</keyword>
<reference evidence="4 5" key="1">
    <citation type="submission" date="2015-04" db="EMBL/GenBank/DDBJ databases">
        <title>The draft genome sequence of Erythrobacter marinus HWDM-33.</title>
        <authorList>
            <person name="Zhuang L."/>
            <person name="Liu Y."/>
            <person name="Shao Z."/>
        </authorList>
    </citation>
    <scope>NUCLEOTIDE SEQUENCE [LARGE SCALE GENOMIC DNA]</scope>
    <source>
        <strain evidence="4 5">HWDM-33</strain>
    </source>
</reference>
<accession>A0A0H0XMM0</accession>
<evidence type="ECO:0000313" key="4">
    <source>
        <dbReference type="EMBL" id="KLI63599.1"/>
    </source>
</evidence>
<organism evidence="4 5">
    <name type="scientific">Aurantiacibacter marinus</name>
    <dbReference type="NCBI Taxonomy" id="874156"/>
    <lineage>
        <taxon>Bacteria</taxon>
        <taxon>Pseudomonadati</taxon>
        <taxon>Pseudomonadota</taxon>
        <taxon>Alphaproteobacteria</taxon>
        <taxon>Sphingomonadales</taxon>
        <taxon>Erythrobacteraceae</taxon>
        <taxon>Aurantiacibacter</taxon>
    </lineage>
</organism>
<name>A0A0H0XMM0_9SPHN</name>
<dbReference type="InterPro" id="IPR041698">
    <property type="entry name" value="Methyltransf_25"/>
</dbReference>
<comment type="caution">
    <text evidence="4">The sequence shown here is derived from an EMBL/GenBank/DDBJ whole genome shotgun (WGS) entry which is preliminary data.</text>
</comment>
<dbReference type="GO" id="GO:0008168">
    <property type="term" value="F:methyltransferase activity"/>
    <property type="evidence" value="ECO:0007669"/>
    <property type="project" value="UniProtKB-KW"/>
</dbReference>
<protein>
    <recommendedName>
        <fullName evidence="3">Methyltransferase domain-containing protein</fullName>
    </recommendedName>
</protein>
<dbReference type="OrthoDB" id="9804312at2"/>
<dbReference type="PANTHER" id="PTHR43861">
    <property type="entry name" value="TRANS-ACONITATE 2-METHYLTRANSFERASE-RELATED"/>
    <property type="match status" value="1"/>
</dbReference>
<dbReference type="SUPFAM" id="SSF53335">
    <property type="entry name" value="S-adenosyl-L-methionine-dependent methyltransferases"/>
    <property type="match status" value="1"/>
</dbReference>
<dbReference type="CDD" id="cd02440">
    <property type="entry name" value="AdoMet_MTases"/>
    <property type="match status" value="1"/>
</dbReference>
<evidence type="ECO:0000256" key="1">
    <source>
        <dbReference type="ARBA" id="ARBA00022603"/>
    </source>
</evidence>
<evidence type="ECO:0000259" key="3">
    <source>
        <dbReference type="Pfam" id="PF13649"/>
    </source>
</evidence>
<gene>
    <name evidence="4" type="ORF">AAV99_07535</name>
</gene>
<dbReference type="GO" id="GO:0032259">
    <property type="term" value="P:methylation"/>
    <property type="evidence" value="ECO:0007669"/>
    <property type="project" value="UniProtKB-KW"/>
</dbReference>